<organism evidence="2">
    <name type="scientific">Holotrichia parallela</name>
    <name type="common">Dark black chafer beetle</name>
    <name type="synonym">Pedinotrichia parallela</name>
    <dbReference type="NCBI Taxonomy" id="93412"/>
    <lineage>
        <taxon>Eukaryota</taxon>
        <taxon>Metazoa</taxon>
        <taxon>Ecdysozoa</taxon>
        <taxon>Arthropoda</taxon>
        <taxon>Hexapoda</taxon>
        <taxon>Insecta</taxon>
        <taxon>Pterygota</taxon>
        <taxon>Neoptera</taxon>
        <taxon>Endopterygota</taxon>
        <taxon>Coleoptera</taxon>
        <taxon>Polyphaga</taxon>
        <taxon>Scarabaeiformia</taxon>
        <taxon>Scarabaeidae</taxon>
        <taxon>Melolonthinae</taxon>
        <taxon>Holotrichia</taxon>
    </lineage>
</organism>
<dbReference type="InterPro" id="IPR036682">
    <property type="entry name" value="OS_D_A10/PebIII_sf"/>
</dbReference>
<reference evidence="2" key="2">
    <citation type="submission" date="2015-05" db="EMBL/GenBank/DDBJ databases">
        <authorList>
            <person name="Ju Q."/>
            <person name="Li X."/>
            <person name="Jiang X.J."/>
            <person name="Qu M.J."/>
        </authorList>
    </citation>
    <scope>NUCLEOTIDE SEQUENCE</scope>
</reference>
<keyword evidence="1" id="KW-0732">Signal</keyword>
<reference evidence="2" key="1">
    <citation type="journal article" date="2014" name="Arch. Insect Biochem. Physiol.">
        <title>Transcriptome and tissue-specific expression analysis of Obp and Csp genes in the dark black chafer.</title>
        <authorList>
            <person name="Ju Q."/>
            <person name="Li X."/>
            <person name="Jiang X.J."/>
            <person name="Qu M.J."/>
            <person name="Guo X.Q."/>
            <person name="Han Z.J."/>
            <person name="Li F."/>
        </authorList>
    </citation>
    <scope>NUCLEOTIDE SEQUENCE</scope>
</reference>
<dbReference type="PANTHER" id="PTHR11257:SF12">
    <property type="entry name" value="EJACULATORY BULB-SPECIFIC PROTEIN 3-RELATED"/>
    <property type="match status" value="1"/>
</dbReference>
<evidence type="ECO:0000313" key="2">
    <source>
        <dbReference type="EMBL" id="AKI84384.1"/>
    </source>
</evidence>
<protein>
    <submittedName>
        <fullName evidence="2">CSP1</fullName>
    </submittedName>
</protein>
<evidence type="ECO:0000256" key="1">
    <source>
        <dbReference type="SAM" id="SignalP"/>
    </source>
</evidence>
<name>A0A0G2YIU8_HOLPA</name>
<dbReference type="Gene3D" id="1.10.2080.10">
    <property type="entry name" value="Insect odorant-binding protein A10/Ejaculatory bulb-specific protein 3"/>
    <property type="match status" value="1"/>
</dbReference>
<proteinExistence type="evidence at transcript level"/>
<accession>A0A0G2YIU8</accession>
<dbReference type="PANTHER" id="PTHR11257">
    <property type="entry name" value="CHEMOSENSORY PROTEIN-RELATED"/>
    <property type="match status" value="1"/>
</dbReference>
<dbReference type="InterPro" id="IPR005055">
    <property type="entry name" value="A10/PebIII"/>
</dbReference>
<dbReference type="AlphaFoldDB" id="A0A0G2YIU8"/>
<feature type="signal peptide" evidence="1">
    <location>
        <begin position="1"/>
        <end position="15"/>
    </location>
</feature>
<feature type="chain" id="PRO_5012520162" evidence="1">
    <location>
        <begin position="16"/>
        <end position="135"/>
    </location>
</feature>
<sequence length="135" mass="15592">MRLFFYILLAHLAIAEDKYTTKYDNVDIDAVISNERLLQNYIKCLLDLVVCSEDGSELKGNMPDAIQNNCAKCSDKQKEGSDKLILYLIENKPEYWQLLEEKYDPTGENTKKFIESKTMVTEKTDTYTTESGAKW</sequence>
<dbReference type="Pfam" id="PF03392">
    <property type="entry name" value="OS-D"/>
    <property type="match status" value="1"/>
</dbReference>
<dbReference type="SUPFAM" id="SSF100910">
    <property type="entry name" value="Chemosensory protein Csp2"/>
    <property type="match status" value="1"/>
</dbReference>
<dbReference type="EMBL" id="KR733572">
    <property type="protein sequence ID" value="AKI84384.1"/>
    <property type="molecule type" value="mRNA"/>
</dbReference>